<keyword evidence="4" id="KW-1185">Reference proteome</keyword>
<reference evidence="4" key="1">
    <citation type="submission" date="2020-06" db="EMBL/GenBank/DDBJ databases">
        <title>A chromosome-scale genome assembly of Talaromyces rugulosus W13939.</title>
        <authorList>
            <person name="Wang B."/>
            <person name="Guo L."/>
            <person name="Ye K."/>
            <person name="Wang L."/>
        </authorList>
    </citation>
    <scope>NUCLEOTIDE SEQUENCE [LARGE SCALE GENOMIC DNA]</scope>
    <source>
        <strain evidence="4">W13939</strain>
    </source>
</reference>
<dbReference type="GO" id="GO:0051666">
    <property type="term" value="P:actin cortical patch localization"/>
    <property type="evidence" value="ECO:0007669"/>
    <property type="project" value="TreeGrafter"/>
</dbReference>
<evidence type="ECO:0000259" key="2">
    <source>
        <dbReference type="Pfam" id="PF09431"/>
    </source>
</evidence>
<protein>
    <recommendedName>
        <fullName evidence="2">SPIN90/Ldb17 leucine-rich domain-containing protein</fullName>
    </recommendedName>
</protein>
<dbReference type="GeneID" id="55998219"/>
<dbReference type="Proteomes" id="UP000509510">
    <property type="component" value="Chromosome VI"/>
</dbReference>
<feature type="region of interest" description="Disordered" evidence="1">
    <location>
        <begin position="387"/>
        <end position="537"/>
    </location>
</feature>
<dbReference type="PANTHER" id="PTHR13357:SF1">
    <property type="entry name" value="NCK-INTERACTING PROTEIN WITH SH3 DOMAIN"/>
    <property type="match status" value="1"/>
</dbReference>
<proteinExistence type="predicted"/>
<gene>
    <name evidence="3" type="ORF">TRUGW13939_10740</name>
</gene>
<dbReference type="InterPro" id="IPR030125">
    <property type="entry name" value="SPIN90/Ldb17"/>
</dbReference>
<dbReference type="GO" id="GO:0071933">
    <property type="term" value="F:Arp2/3 complex binding"/>
    <property type="evidence" value="ECO:0007669"/>
    <property type="project" value="TreeGrafter"/>
</dbReference>
<dbReference type="GO" id="GO:0030479">
    <property type="term" value="C:actin cortical patch"/>
    <property type="evidence" value="ECO:0007669"/>
    <property type="project" value="TreeGrafter"/>
</dbReference>
<dbReference type="GO" id="GO:0006897">
    <property type="term" value="P:endocytosis"/>
    <property type="evidence" value="ECO:0007669"/>
    <property type="project" value="TreeGrafter"/>
</dbReference>
<evidence type="ECO:0000256" key="1">
    <source>
        <dbReference type="SAM" id="MobiDB-lite"/>
    </source>
</evidence>
<dbReference type="AlphaFoldDB" id="A0A7H8RAT8"/>
<feature type="compositionally biased region" description="Basic and acidic residues" evidence="1">
    <location>
        <begin position="439"/>
        <end position="449"/>
    </location>
</feature>
<dbReference type="KEGG" id="trg:TRUGW13939_10740"/>
<feature type="compositionally biased region" description="Low complexity" evidence="1">
    <location>
        <begin position="349"/>
        <end position="360"/>
    </location>
</feature>
<evidence type="ECO:0000313" key="3">
    <source>
        <dbReference type="EMBL" id="QKX63569.1"/>
    </source>
</evidence>
<dbReference type="PANTHER" id="PTHR13357">
    <property type="entry name" value="SH3 ADAPTER PROTEIN SPIN90 NCK INTERACTING PROTEIN WITH SH3 DOMAIN"/>
    <property type="match status" value="1"/>
</dbReference>
<organism evidence="3 4">
    <name type="scientific">Talaromyces rugulosus</name>
    <name type="common">Penicillium rugulosum</name>
    <dbReference type="NCBI Taxonomy" id="121627"/>
    <lineage>
        <taxon>Eukaryota</taxon>
        <taxon>Fungi</taxon>
        <taxon>Dikarya</taxon>
        <taxon>Ascomycota</taxon>
        <taxon>Pezizomycotina</taxon>
        <taxon>Eurotiomycetes</taxon>
        <taxon>Eurotiomycetidae</taxon>
        <taxon>Eurotiales</taxon>
        <taxon>Trichocomaceae</taxon>
        <taxon>Talaromyces</taxon>
        <taxon>Talaromyces sect. Islandici</taxon>
    </lineage>
</organism>
<name>A0A7H8RAT8_TALRU</name>
<feature type="domain" description="SPIN90/Ldb17 leucine-rich" evidence="2">
    <location>
        <begin position="122"/>
        <end position="247"/>
    </location>
</feature>
<sequence length="537" mass="60001">MRIWIELNCHLADGILSVYTNQEDDSDTLHFMAAFLLFDGRHSDTTFQLMNEEGCFSRLLELVRSQSPDIDDGAGLHRLLMDLLYEMSRIQRVKIEDLVLVEDEFVKYLFEIIEGLSNDANDPYHYHVIRVLLVLNEQFMVSAHDPVSGASSSPPTNKVIKAGNASMRETSLQLLTLKLLYLIFTTPSTYEYFYTNDLRVLVDILIRNLLDLPEDSVALRHTYLRVFYPLLAHTQLQHPPHYKKDEIRRTLGLLVHSQFDGEEDDYERILHFAEADETTKRLVARCSQVEWLRDPKPVSTSETLPAEEEEGASDGTGISIVGIKESDEDNTVLAASPDSATLSPTLMNSRSPTTPSSFSRHQAERLGMHLEPASASTLSVMEVAAQNEKPGVMTPSRKDTRSSDQSFEAILSVRTKQKPEPPRARRTRGQQAREEDEGGGEKLAVESEQKPATSIDRQNSGENSLASSVSTMARSTSRPAPALPPPRRSAHPMPAAATVDGSSVKPGVKPEPPKTRRWRHGQKPSTEQSMGEEVENA</sequence>
<dbReference type="OrthoDB" id="4224910at2759"/>
<feature type="region of interest" description="Disordered" evidence="1">
    <location>
        <begin position="335"/>
        <end position="361"/>
    </location>
</feature>
<dbReference type="Pfam" id="PF09431">
    <property type="entry name" value="SPIN90_LRD"/>
    <property type="match status" value="1"/>
</dbReference>
<evidence type="ECO:0000313" key="4">
    <source>
        <dbReference type="Proteomes" id="UP000509510"/>
    </source>
</evidence>
<dbReference type="GO" id="GO:0000147">
    <property type="term" value="P:actin cortical patch assembly"/>
    <property type="evidence" value="ECO:0007669"/>
    <property type="project" value="TreeGrafter"/>
</dbReference>
<feature type="compositionally biased region" description="Polar residues" evidence="1">
    <location>
        <begin position="450"/>
        <end position="472"/>
    </location>
</feature>
<dbReference type="EMBL" id="CP055903">
    <property type="protein sequence ID" value="QKX63569.1"/>
    <property type="molecule type" value="Genomic_DNA"/>
</dbReference>
<dbReference type="InterPro" id="IPR018556">
    <property type="entry name" value="SPIN90/Ldb17_LRD"/>
</dbReference>
<feature type="compositionally biased region" description="Polar residues" evidence="1">
    <location>
        <begin position="338"/>
        <end position="348"/>
    </location>
</feature>
<accession>A0A7H8RAT8</accession>
<dbReference type="RefSeq" id="XP_035349743.1">
    <property type="nucleotide sequence ID" value="XM_035493850.1"/>
</dbReference>